<dbReference type="InterPro" id="IPR056243">
    <property type="entry name" value="TASOR_ab_dom"/>
</dbReference>
<feature type="region of interest" description="Disordered" evidence="2">
    <location>
        <begin position="670"/>
        <end position="693"/>
    </location>
</feature>
<reference evidence="6" key="1">
    <citation type="submission" date="2020-06" db="EMBL/GenBank/DDBJ databases">
        <authorList>
            <consortium name="Wellcome Sanger Institute Data Sharing"/>
        </authorList>
    </citation>
    <scope>NUCLEOTIDE SEQUENCE [LARGE SCALE GENOMIC DNA]</scope>
</reference>
<protein>
    <submittedName>
        <fullName evidence="6">Uncharacterized LOC114464448</fullName>
    </submittedName>
</protein>
<evidence type="ECO:0000313" key="7">
    <source>
        <dbReference type="Proteomes" id="UP000694680"/>
    </source>
</evidence>
<name>A0A8C5GHS6_GOUWI</name>
<evidence type="ECO:0000256" key="2">
    <source>
        <dbReference type="SAM" id="MobiDB-lite"/>
    </source>
</evidence>
<comment type="similarity">
    <text evidence="1">Belongs to the TASOR family.</text>
</comment>
<feature type="domain" description="TASOR pseudo-PARP" evidence="3">
    <location>
        <begin position="67"/>
        <end position="198"/>
    </location>
</feature>
<dbReference type="CTD" id="54906"/>
<keyword evidence="7" id="KW-1185">Reference proteome</keyword>
<feature type="domain" description="TASOR PIN" evidence="5">
    <location>
        <begin position="2208"/>
        <end position="2344"/>
    </location>
</feature>
<evidence type="ECO:0000313" key="6">
    <source>
        <dbReference type="Ensembl" id="ENSGWIP00000030562.1"/>
    </source>
</evidence>
<dbReference type="RefSeq" id="XP_028304443.1">
    <property type="nucleotide sequence ID" value="XM_028448642.1"/>
</dbReference>
<feature type="compositionally biased region" description="Basic residues" evidence="2">
    <location>
        <begin position="967"/>
        <end position="978"/>
    </location>
</feature>
<feature type="compositionally biased region" description="Low complexity" evidence="2">
    <location>
        <begin position="1306"/>
        <end position="1319"/>
    </location>
</feature>
<reference evidence="6" key="3">
    <citation type="submission" date="2025-09" db="UniProtKB">
        <authorList>
            <consortium name="Ensembl"/>
        </authorList>
    </citation>
    <scope>IDENTIFICATION</scope>
</reference>
<dbReference type="Ensembl" id="ENSGWIT00000033311.1">
    <property type="protein sequence ID" value="ENSGWIP00000030562.1"/>
    <property type="gene ID" value="ENSGWIG00000015888.1"/>
</dbReference>
<dbReference type="GeneID" id="114464448"/>
<reference evidence="6" key="2">
    <citation type="submission" date="2025-08" db="UniProtKB">
        <authorList>
            <consortium name="Ensembl"/>
        </authorList>
    </citation>
    <scope>IDENTIFICATION</scope>
</reference>
<feature type="region of interest" description="Disordered" evidence="2">
    <location>
        <begin position="953"/>
        <end position="978"/>
    </location>
</feature>
<evidence type="ECO:0000259" key="5">
    <source>
        <dbReference type="Pfam" id="PF24630"/>
    </source>
</evidence>
<feature type="compositionally biased region" description="Basic and acidic residues" evidence="2">
    <location>
        <begin position="675"/>
        <end position="687"/>
    </location>
</feature>
<accession>A0A8C5GHS6</accession>
<dbReference type="InterPro" id="IPR056242">
    <property type="entry name" value="PIN_TASOR"/>
</dbReference>
<gene>
    <name evidence="6" type="primary">tasor2</name>
</gene>
<feature type="region of interest" description="Disordered" evidence="2">
    <location>
        <begin position="1170"/>
        <end position="1194"/>
    </location>
</feature>
<evidence type="ECO:0000256" key="1">
    <source>
        <dbReference type="ARBA" id="ARBA00008058"/>
    </source>
</evidence>
<evidence type="ECO:0000259" key="3">
    <source>
        <dbReference type="Pfam" id="PF12509"/>
    </source>
</evidence>
<dbReference type="PANTHER" id="PTHR16207">
    <property type="entry name" value="SET DOMAIN-CONTAINING PROTEIN"/>
    <property type="match status" value="1"/>
</dbReference>
<sequence length="2365" mass="263934">MESGNGGDSSEGVCITVADSDDFLRALAILQRSYLYEESKQLFTYNSAFVVKNAQLEEKYKAFCTKKRHAGYSEEDLKETYGFLLFDDVEKANALGEKGLLTGNSDLTTLGDPSKGVYISMYSDCLDPNRWCHPKSGHIVIIKLTRGKIKSVTENYTQTLTTPTEGFDCHVSEHLSSVSSQTSSFLAFERTQYYIYEHPLNGSRETALSPSAACPLAIVSFSYMNSKTTVAAPQGTREEEKPSGIYWPWRGQLQIGSKSFTVGLRSKAGALIPVKLSPVLKVCRAISVSDLQRSLPRTGFKTCLTGEAFLDGLYCNLFELVPSQEEQKDSFSLLLSSIQEKNVALSVPLVDGGFLLLMHSSQFIQNDDASSEGNNVLQSLFVFPQSRLALRAGTDFEHKNSALSSVVLQLAPALNYGECEVERLTTDCSEELCDVLLQHLQNYNQRTNSKTMSPSSEEYDTHQCSCTQRNNTRTLQRLTSYLSRPGSFQLPLSKVSEILLAEMEEQREDLEEDVYVFPSSSECMGLEDRLDTPNVSVMNVWPPTKHENNKLKDLQAEDLSVQNKPGTIVSKLNKVLDVVGKELHTSHSQTHPAEFIVTISTAEQGVAVETVNLQLPMVPVNSLNHETGRTVSDCTEAICLTKSKEKRPARGPPKKRKLVSSALVATPIVDMSKTPVEDSNDKEKPEKNQQISDTWKWKMKKTSPKCKTVEAVTVAHGQPSLQSTFLKELELQPMEKTEHQLPVISHCGQILVPFGYVCTANEMKSLKRKLSTNDKQEPKKPLISASVETELHFPTMDGINVTKSTDVAPREGDLNTGVSSLDSVPLNPEHEKSDDSLLKSQEIDVVYDKPIGALCPDKSLKKRCISLAKLKSVFAKRERHTEVLTKEMTSNNVQDTPLISTSETTATTSLSLTSREVDKGDHKISDLVLNDISSSVPNQMLLNETSTELEKSEVEKCGFQSSPKSRSQVRKHTNKRHGIRRCPKKIKTLKMPPGIPGERFKREWWLHCGPSAFPESETPQNKDGSQNNSLRNAANKEENKVFSPTDALNLLAELALGDNSNTLPLHPKTALEQKSKTNENNLDLMKNTITEQQSVFRLLLRENTTQVPPHLRSPSPRPLVGNRESVALVFKEHAYASPLPSTPLSVSPTFLQQVSLVCGAPKMRLNHLKPCMDENKSSYPPVSTEDQSEPNRTQEYPKENVHFNQKFRNSRVFVDEGGSLRVTRQWPGKYDFSLDSRIAIGQVEKAVSRVLHGPWAFPPQEDSCVRLIIHLWIGLFYSRSTPRWVHVDLDFTYSSTTLDVGSLANSSDSPLDLSKKSSPASDQEPVIWDLSLPNAVTPDHDVGRNETSVSIEKMMGMEKINSPKSTPEPHKSHGNFAQSETTVSKRETRTNAPDVLSQKHPEDLSSEDDCVILESQEESMNRVSVVGVSPKHKQKLPQYIQEVDGFSKTTEKQIVEMDVTKSVEVKDGGTEKVCDDVGNGERDKKGSEDKIKNQQIDNIRSAEQTHGNDAAHQQSDVMQSSRDKIQLGFLDLAVKDCEDVKSCSENAKKMSFSSALCLNKELGNVSVKVSTSPTNVHNEKENSVKSQSADLNKPLHNEATCLLGLFANQTFPHTENSSDHAIFSVDDKQDQEWENKLFGRTFIPFIGLDIPVADGLFLNSPQMDCVEFSHDKTLPTVVWKNESDSRSSTPTVDEKQFKSLASCSNWMNNLKSVSRSGGQANEESSVERNLSDIVVPKRHLSPSNVSDMKTRLQDVSRWMEQLSSTNGSNLFKITSLKEFLDSVPAPRSNHMSYFLNRRHVSTSQCYDTNNSNYSFMASNTTSEPHNLLSHDFTQFCSNKLMLGENWKSAAAQDYPTTNHQQGNAGGSNKFPSIAIFPDEGSPLNCWTPVSIFSDGRIKKANFKASKNILERNVSKSKSKSSKWELVNLIKQLSQHYLKADLTQGSLQKECLIFLEQIKRLVKKSIKGNARHQVSSDNTAMCSCSALTSNLCSHKDQQEKFLEHKLEVEKFKRTCLTCKGEKKEGFPVKDSPLVAGATIESAALGGVIAECAQQFEAALHKICGIAQFPVKTEVFRMHPGPNTHFEYCGSMKRKLDEDFESDMNSLVKASCTTKYRFYILVTAEDNIFKAVREQLEAEGHTAVAPSEFFTKDISSSLHIILRNEDIAKHICEVPDLLKLKKSPHVLFAGIDTSADVVNLTHRELFVRGGFIVIDRAALQHLNLCSMNKILEILKMLNRKGKWKWMLHHRDSRRLKEDASTSAEAKEKCLLLSRGQEAALLKVLPYHECDLMSQDQPDYLTCLVRLQVQKISYRYAVCVTDRSHEALERNGILTVTMNSFLTKWPSEAFTLRPQAPSSVTSAEAVQF</sequence>
<feature type="compositionally biased region" description="Basic and acidic residues" evidence="2">
    <location>
        <begin position="828"/>
        <end position="837"/>
    </location>
</feature>
<feature type="compositionally biased region" description="Polar residues" evidence="2">
    <location>
        <begin position="1017"/>
        <end position="1030"/>
    </location>
</feature>
<dbReference type="PANTHER" id="PTHR16207:SF10">
    <property type="entry name" value="PROTEIN TASOR 2"/>
    <property type="match status" value="1"/>
</dbReference>
<dbReference type="Pfam" id="PF12509">
    <property type="entry name" value="DUF3715"/>
    <property type="match status" value="1"/>
</dbReference>
<dbReference type="InterPro" id="IPR046432">
    <property type="entry name" value="TASOR"/>
</dbReference>
<dbReference type="Pfam" id="PF24630">
    <property type="entry name" value="PIN_TASOR"/>
    <property type="match status" value="1"/>
</dbReference>
<dbReference type="GO" id="GO:0045814">
    <property type="term" value="P:negative regulation of gene expression, epigenetic"/>
    <property type="evidence" value="ECO:0007669"/>
    <property type="project" value="InterPro"/>
</dbReference>
<feature type="region of interest" description="Disordered" evidence="2">
    <location>
        <begin position="1472"/>
        <end position="1492"/>
    </location>
</feature>
<evidence type="ECO:0000259" key="4">
    <source>
        <dbReference type="Pfam" id="PF23314"/>
    </source>
</evidence>
<dbReference type="InterPro" id="IPR022188">
    <property type="entry name" value="TASOR_DUF3715"/>
</dbReference>
<feature type="region of interest" description="Disordered" evidence="2">
    <location>
        <begin position="1361"/>
        <end position="1405"/>
    </location>
</feature>
<dbReference type="Proteomes" id="UP000694680">
    <property type="component" value="Chromosome 6"/>
</dbReference>
<dbReference type="GO" id="GO:0005654">
    <property type="term" value="C:nucleoplasm"/>
    <property type="evidence" value="ECO:0007669"/>
    <property type="project" value="TreeGrafter"/>
</dbReference>
<feature type="compositionally biased region" description="Polar residues" evidence="2">
    <location>
        <begin position="1177"/>
        <end position="1194"/>
    </location>
</feature>
<feature type="region of interest" description="Disordered" evidence="2">
    <location>
        <begin position="805"/>
        <end position="837"/>
    </location>
</feature>
<feature type="region of interest" description="Disordered" evidence="2">
    <location>
        <begin position="1011"/>
        <end position="1030"/>
    </location>
</feature>
<organism evidence="6 7">
    <name type="scientific">Gouania willdenowi</name>
    <name type="common">Blunt-snouted clingfish</name>
    <name type="synonym">Lepadogaster willdenowi</name>
    <dbReference type="NCBI Taxonomy" id="441366"/>
    <lineage>
        <taxon>Eukaryota</taxon>
        <taxon>Metazoa</taxon>
        <taxon>Chordata</taxon>
        <taxon>Craniata</taxon>
        <taxon>Vertebrata</taxon>
        <taxon>Euteleostomi</taxon>
        <taxon>Actinopterygii</taxon>
        <taxon>Neopterygii</taxon>
        <taxon>Teleostei</taxon>
        <taxon>Neoteleostei</taxon>
        <taxon>Acanthomorphata</taxon>
        <taxon>Ovalentaria</taxon>
        <taxon>Blenniimorphae</taxon>
        <taxon>Blenniiformes</taxon>
        <taxon>Gobiesocoidei</taxon>
        <taxon>Gobiesocidae</taxon>
        <taxon>Gobiesocinae</taxon>
        <taxon>Gouania</taxon>
    </lineage>
</organism>
<feature type="domain" description="TASOR alpha/beta" evidence="4">
    <location>
        <begin position="2112"/>
        <end position="2204"/>
    </location>
</feature>
<dbReference type="OrthoDB" id="5960959at2759"/>
<feature type="region of interest" description="Disordered" evidence="2">
    <location>
        <begin position="1304"/>
        <end position="1324"/>
    </location>
</feature>
<dbReference type="Pfam" id="PF23314">
    <property type="entry name" value="TASOR_alpha-beta"/>
    <property type="match status" value="1"/>
</dbReference>
<proteinExistence type="inferred from homology"/>